<dbReference type="Proteomes" id="UP000243688">
    <property type="component" value="Unassembled WGS sequence"/>
</dbReference>
<dbReference type="EMBL" id="MOXJ01000001">
    <property type="protein sequence ID" value="PDO11702.1"/>
    <property type="molecule type" value="Genomic_DNA"/>
</dbReference>
<sequence>MSGWRHWSLAALGSAAMAAALAVLSGLLPAAEAPSGKEVFSPSAPRAITERNVVDFLADIPFRLSLLRAEWNSGVMEIDLALNGRAFGADAVYSDLERAAVHAFGSTVNVRRLLVRVLADEGGQRRLLAAMSAGREAWERAGGVPAQPGTDLKDWLERTFDVTYTDAWNVRFLSAFVGLPDALPFML</sequence>
<dbReference type="AlphaFoldDB" id="A0A2A6E455"/>
<evidence type="ECO:0000313" key="1">
    <source>
        <dbReference type="EMBL" id="PDO11702.1"/>
    </source>
</evidence>
<gene>
    <name evidence="1" type="ORF">BLM47_00885</name>
</gene>
<evidence type="ECO:0000313" key="2">
    <source>
        <dbReference type="Proteomes" id="UP000243688"/>
    </source>
</evidence>
<name>A0A2A6E455_9BACL</name>
<reference evidence="1 2" key="1">
    <citation type="submission" date="2016-12" db="EMBL/GenBank/DDBJ databases">
        <title>Candidatus Reconcilibacillus cellulovorans genome.</title>
        <authorList>
            <person name="Kolinko S."/>
            <person name="Wu Y.-W."/>
            <person name="Tachea F."/>
            <person name="Denzel E."/>
            <person name="Hiras J."/>
            <person name="Baecker N."/>
            <person name="Chan L.J."/>
            <person name="Eichorst S.A."/>
            <person name="Frey D."/>
            <person name="Adams P.D."/>
            <person name="Pray T."/>
            <person name="Tanjore D."/>
            <person name="Petzold C.J."/>
            <person name="Gladden J.M."/>
            <person name="Simmons B.A."/>
            <person name="Singer S.W."/>
        </authorList>
    </citation>
    <scope>NUCLEOTIDE SEQUENCE [LARGE SCALE GENOMIC DNA]</scope>
    <source>
        <strain evidence="1">JTherm</strain>
    </source>
</reference>
<accession>A0A2A6E455</accession>
<comment type="caution">
    <text evidence="1">The sequence shown here is derived from an EMBL/GenBank/DDBJ whole genome shotgun (WGS) entry which is preliminary data.</text>
</comment>
<protein>
    <submittedName>
        <fullName evidence="1">Uncharacterized protein</fullName>
    </submittedName>
</protein>
<organism evidence="1 2">
    <name type="scientific">Candidatus Reconcilbacillus cellulovorans</name>
    <dbReference type="NCBI Taxonomy" id="1906605"/>
    <lineage>
        <taxon>Bacteria</taxon>
        <taxon>Bacillati</taxon>
        <taxon>Bacillota</taxon>
        <taxon>Bacilli</taxon>
        <taxon>Bacillales</taxon>
        <taxon>Paenibacillaceae</taxon>
        <taxon>Candidatus Reconcilbacillus</taxon>
    </lineage>
</organism>
<proteinExistence type="predicted"/>